<dbReference type="OrthoDB" id="10261055at2759"/>
<dbReference type="EMBL" id="KN610927">
    <property type="protein sequence ID" value="KHJ77272.1"/>
    <property type="molecule type" value="Genomic_DNA"/>
</dbReference>
<gene>
    <name evidence="2" type="ORF">OESDEN_23108</name>
</gene>
<keyword evidence="3" id="KW-1185">Reference proteome</keyword>
<dbReference type="InterPro" id="IPR050843">
    <property type="entry name" value="Glycosyl_Hydrlase_38"/>
</dbReference>
<dbReference type="GO" id="GO:0000139">
    <property type="term" value="C:Golgi membrane"/>
    <property type="evidence" value="ECO:0007669"/>
    <property type="project" value="TreeGrafter"/>
</dbReference>
<evidence type="ECO:0000259" key="1">
    <source>
        <dbReference type="Pfam" id="PF01074"/>
    </source>
</evidence>
<dbReference type="Gene3D" id="3.20.110.10">
    <property type="entry name" value="Glycoside hydrolase 38, N terminal domain"/>
    <property type="match status" value="1"/>
</dbReference>
<evidence type="ECO:0000313" key="3">
    <source>
        <dbReference type="Proteomes" id="UP000053660"/>
    </source>
</evidence>
<dbReference type="InterPro" id="IPR027291">
    <property type="entry name" value="Glyco_hydro_38_N_sf"/>
</dbReference>
<evidence type="ECO:0000313" key="2">
    <source>
        <dbReference type="EMBL" id="KHJ77272.1"/>
    </source>
</evidence>
<name>A0A0B1S195_OESDE</name>
<dbReference type="SUPFAM" id="SSF88713">
    <property type="entry name" value="Glycoside hydrolase/deacetylase"/>
    <property type="match status" value="1"/>
</dbReference>
<dbReference type="InterPro" id="IPR000602">
    <property type="entry name" value="Glyco_hydro_38_N"/>
</dbReference>
<dbReference type="PANTHER" id="PTHR11607">
    <property type="entry name" value="ALPHA-MANNOSIDASE"/>
    <property type="match status" value="1"/>
</dbReference>
<dbReference type="GO" id="GO:0006491">
    <property type="term" value="P:N-glycan processing"/>
    <property type="evidence" value="ECO:0007669"/>
    <property type="project" value="TreeGrafter"/>
</dbReference>
<dbReference type="GO" id="GO:0006013">
    <property type="term" value="P:mannose metabolic process"/>
    <property type="evidence" value="ECO:0007669"/>
    <property type="project" value="InterPro"/>
</dbReference>
<reference evidence="2 3" key="1">
    <citation type="submission" date="2014-03" db="EMBL/GenBank/DDBJ databases">
        <title>Draft genome of the hookworm Oesophagostomum dentatum.</title>
        <authorList>
            <person name="Mitreva M."/>
        </authorList>
    </citation>
    <scope>NUCLEOTIDE SEQUENCE [LARGE SCALE GENOMIC DNA]</scope>
    <source>
        <strain evidence="2 3">OD-Hann</strain>
    </source>
</reference>
<dbReference type="InterPro" id="IPR011330">
    <property type="entry name" value="Glyco_hydro/deAcase_b/a-brl"/>
</dbReference>
<accession>A0A0B1S195</accession>
<feature type="domain" description="Glycoside hydrolase family 38 N-terminal" evidence="1">
    <location>
        <begin position="3"/>
        <end position="124"/>
    </location>
</feature>
<organism evidence="2 3">
    <name type="scientific">Oesophagostomum dentatum</name>
    <name type="common">Nodular worm</name>
    <dbReference type="NCBI Taxonomy" id="61180"/>
    <lineage>
        <taxon>Eukaryota</taxon>
        <taxon>Metazoa</taxon>
        <taxon>Ecdysozoa</taxon>
        <taxon>Nematoda</taxon>
        <taxon>Chromadorea</taxon>
        <taxon>Rhabditida</taxon>
        <taxon>Rhabditina</taxon>
        <taxon>Rhabditomorpha</taxon>
        <taxon>Strongyloidea</taxon>
        <taxon>Strongylidae</taxon>
        <taxon>Oesophagostomum</taxon>
    </lineage>
</organism>
<dbReference type="Proteomes" id="UP000053660">
    <property type="component" value="Unassembled WGS sequence"/>
</dbReference>
<dbReference type="AlphaFoldDB" id="A0A0B1S195"/>
<dbReference type="Pfam" id="PF01074">
    <property type="entry name" value="Glyco_hydro_38N"/>
    <property type="match status" value="1"/>
</dbReference>
<dbReference type="PANTHER" id="PTHR11607:SF3">
    <property type="entry name" value="LYSOSOMAL ALPHA-MANNOSIDASE"/>
    <property type="match status" value="1"/>
</dbReference>
<proteinExistence type="predicted"/>
<protein>
    <submittedName>
        <fullName evidence="2">Glycosyl hydrolase family 38 protein</fullName>
    </submittedName>
</protein>
<keyword evidence="2" id="KW-0378">Hydrolase</keyword>
<dbReference type="GO" id="GO:0004559">
    <property type="term" value="F:alpha-mannosidase activity"/>
    <property type="evidence" value="ECO:0007669"/>
    <property type="project" value="InterPro"/>
</dbReference>
<sequence>MRTHLFPFYSYDVPHTCGPDPKICCQFDFSAFTLYDQYRKKSQLYKTNVLLIPLGDDFRYDTAEEWAEQHQNYVKLFEEMNKNPEWNVHARFGTLSDYFNELDKSLRAESQSLPVLSGDFFTYADRDDHYWSGESESSLRLFEQL</sequence>